<organism evidence="5 6">
    <name type="scientific">Aneurinibacillus soli</name>
    <dbReference type="NCBI Taxonomy" id="1500254"/>
    <lineage>
        <taxon>Bacteria</taxon>
        <taxon>Bacillati</taxon>
        <taxon>Bacillota</taxon>
        <taxon>Bacilli</taxon>
        <taxon>Bacillales</taxon>
        <taxon>Paenibacillaceae</taxon>
        <taxon>Aneurinibacillus group</taxon>
        <taxon>Aneurinibacillus</taxon>
    </lineage>
</organism>
<accession>A0A0U5C428</accession>
<dbReference type="KEGG" id="asoc:CB4_00546"/>
<evidence type="ECO:0000256" key="2">
    <source>
        <dbReference type="ARBA" id="ARBA00022692"/>
    </source>
</evidence>
<keyword evidence="4" id="KW-0472">Membrane</keyword>
<dbReference type="PANTHER" id="PTHR21016">
    <property type="entry name" value="BETA-AMYLOID BINDING PROTEIN-RELATED"/>
    <property type="match status" value="1"/>
</dbReference>
<evidence type="ECO:0000256" key="4">
    <source>
        <dbReference type="ARBA" id="ARBA00023136"/>
    </source>
</evidence>
<dbReference type="PANTHER" id="PTHR21016:SF25">
    <property type="entry name" value="TM2 DOMAIN-CONTAINING PROTEIN DDB_G0277895-RELATED"/>
    <property type="match status" value="1"/>
</dbReference>
<dbReference type="RefSeq" id="WP_096463471.1">
    <property type="nucleotide sequence ID" value="NZ_AP017312.1"/>
</dbReference>
<dbReference type="Proteomes" id="UP000217696">
    <property type="component" value="Chromosome"/>
</dbReference>
<evidence type="ECO:0000256" key="3">
    <source>
        <dbReference type="ARBA" id="ARBA00022989"/>
    </source>
</evidence>
<dbReference type="Pfam" id="PF05154">
    <property type="entry name" value="TM2"/>
    <property type="match status" value="1"/>
</dbReference>
<proteinExistence type="predicted"/>
<dbReference type="InterPro" id="IPR007829">
    <property type="entry name" value="TM2"/>
</dbReference>
<gene>
    <name evidence="5" type="ORF">CB4_00546</name>
</gene>
<comment type="subcellular location">
    <subcellularLocation>
        <location evidence="1">Membrane</location>
        <topology evidence="1">Multi-pass membrane protein</topology>
    </subcellularLocation>
</comment>
<evidence type="ECO:0000256" key="1">
    <source>
        <dbReference type="ARBA" id="ARBA00004141"/>
    </source>
</evidence>
<evidence type="ECO:0000313" key="6">
    <source>
        <dbReference type="Proteomes" id="UP000217696"/>
    </source>
</evidence>
<dbReference type="InterPro" id="IPR050932">
    <property type="entry name" value="TM2D1-3-like"/>
</dbReference>
<keyword evidence="3" id="KW-1133">Transmembrane helix</keyword>
<protein>
    <submittedName>
        <fullName evidence="5">TM2 domain protein</fullName>
    </submittedName>
</protein>
<reference evidence="5 6" key="1">
    <citation type="submission" date="2015-12" db="EMBL/GenBank/DDBJ databases">
        <title>Genome sequence of Aneurinibacillus soli.</title>
        <authorList>
            <person name="Lee J.S."/>
            <person name="Lee K.C."/>
            <person name="Kim K.K."/>
            <person name="Lee B.W."/>
        </authorList>
    </citation>
    <scope>NUCLEOTIDE SEQUENCE [LARGE SCALE GENOMIC DNA]</scope>
    <source>
        <strain evidence="5 6">CB4</strain>
    </source>
</reference>
<dbReference type="AlphaFoldDB" id="A0A0U5C428"/>
<dbReference type="EMBL" id="AP017312">
    <property type="protein sequence ID" value="BAU26419.1"/>
    <property type="molecule type" value="Genomic_DNA"/>
</dbReference>
<sequence>MDNFSARQGLTTEEQLLISGEFDNKKKSKTLAYLLWLFLGCWGAHRFYTGDVGLGVGMIVVWIISFFLLFIPIIIWVIVDVFLIGKRVDELNNQIEAQIIAKVRATK</sequence>
<keyword evidence="6" id="KW-1185">Reference proteome</keyword>
<dbReference type="GO" id="GO:0016020">
    <property type="term" value="C:membrane"/>
    <property type="evidence" value="ECO:0007669"/>
    <property type="project" value="UniProtKB-SubCell"/>
</dbReference>
<keyword evidence="2" id="KW-0812">Transmembrane</keyword>
<name>A0A0U5C428_9BACL</name>
<dbReference type="OrthoDB" id="2004788at2"/>
<evidence type="ECO:0000313" key="5">
    <source>
        <dbReference type="EMBL" id="BAU26419.1"/>
    </source>
</evidence>